<evidence type="ECO:0000259" key="4">
    <source>
        <dbReference type="Pfam" id="PF05368"/>
    </source>
</evidence>
<evidence type="ECO:0000256" key="1">
    <source>
        <dbReference type="ARBA" id="ARBA00006328"/>
    </source>
</evidence>
<dbReference type="Gene3D" id="3.90.25.10">
    <property type="entry name" value="UDP-galactose 4-epimerase, domain 1"/>
    <property type="match status" value="1"/>
</dbReference>
<name>A0A5N5WUB8_9EURO</name>
<reference evidence="5 6" key="1">
    <citation type="submission" date="2019-04" db="EMBL/GenBank/DDBJ databases">
        <title>Friends and foes A comparative genomics study of 23 Aspergillus species from section Flavi.</title>
        <authorList>
            <consortium name="DOE Joint Genome Institute"/>
            <person name="Kjaerbolling I."/>
            <person name="Vesth T."/>
            <person name="Frisvad J.C."/>
            <person name="Nybo J.L."/>
            <person name="Theobald S."/>
            <person name="Kildgaard S."/>
            <person name="Isbrandt T."/>
            <person name="Kuo A."/>
            <person name="Sato A."/>
            <person name="Lyhne E.K."/>
            <person name="Kogle M.E."/>
            <person name="Wiebenga A."/>
            <person name="Kun R.S."/>
            <person name="Lubbers R.J."/>
            <person name="Makela M.R."/>
            <person name="Barry K."/>
            <person name="Chovatia M."/>
            <person name="Clum A."/>
            <person name="Daum C."/>
            <person name="Haridas S."/>
            <person name="He G."/>
            <person name="LaButti K."/>
            <person name="Lipzen A."/>
            <person name="Mondo S."/>
            <person name="Riley R."/>
            <person name="Salamov A."/>
            <person name="Simmons B.A."/>
            <person name="Magnuson J.K."/>
            <person name="Henrissat B."/>
            <person name="Mortensen U.H."/>
            <person name="Larsen T.O."/>
            <person name="Devries R.P."/>
            <person name="Grigoriev I.V."/>
            <person name="Machida M."/>
            <person name="Baker S.E."/>
            <person name="Andersen M.R."/>
        </authorList>
    </citation>
    <scope>NUCLEOTIDE SEQUENCE [LARGE SCALE GENOMIC DNA]</scope>
    <source>
        <strain evidence="5 6">CBS 151.66</strain>
    </source>
</reference>
<evidence type="ECO:0000256" key="3">
    <source>
        <dbReference type="ARBA" id="ARBA00023002"/>
    </source>
</evidence>
<dbReference type="Proteomes" id="UP000326565">
    <property type="component" value="Unassembled WGS sequence"/>
</dbReference>
<keyword evidence="3" id="KW-0560">Oxidoreductase</keyword>
<accession>A0A5N5WUB8</accession>
<keyword evidence="2" id="KW-0521">NADP</keyword>
<comment type="similarity">
    <text evidence="1">Belongs to the NmrA-type oxidoreductase family.</text>
</comment>
<dbReference type="GO" id="GO:0016491">
    <property type="term" value="F:oxidoreductase activity"/>
    <property type="evidence" value="ECO:0007669"/>
    <property type="project" value="UniProtKB-KW"/>
</dbReference>
<dbReference type="CDD" id="cd05251">
    <property type="entry name" value="NmrA_like_SDR_a"/>
    <property type="match status" value="1"/>
</dbReference>
<evidence type="ECO:0000313" key="6">
    <source>
        <dbReference type="Proteomes" id="UP000326565"/>
    </source>
</evidence>
<protein>
    <recommendedName>
        <fullName evidence="4">NmrA-like domain-containing protein</fullName>
    </recommendedName>
</protein>
<proteinExistence type="inferred from homology"/>
<sequence length="328" mass="36216">MSSPKLIVVLGATGNQGGSVIKSFLTDQTWRIRALTRNISSAKAKSLQAQGVEVVQADLDSPASLEAAFQGASAIFSVTDFWNAFGSAAASTEHQGLRTSRLAYLYELQQGKNVFDAAAKIATLERFIFSSLSDASKWSGGKYRHVLHFEAKAHAAEYGRETYPGLWEKTSVIQVGWYLSNFLGPLLRPKKSEAGVYQFIGGLNGDVHLPIVAAEEDTGPAVKALVSCPPGKNLIAYREWITLSEFVQTWSRVLGVPAELVTLPEGQSIEGVPEELKQEFLENWGYWNEFGYEGRDDPTVVHPKQLKVEFKLSTVEDWIKTQDWSEIL</sequence>
<dbReference type="AlphaFoldDB" id="A0A5N5WUB8"/>
<dbReference type="PANTHER" id="PTHR42748">
    <property type="entry name" value="NITROGEN METABOLITE REPRESSION PROTEIN NMRA FAMILY MEMBER"/>
    <property type="match status" value="1"/>
</dbReference>
<dbReference type="PANTHER" id="PTHR42748:SF30">
    <property type="entry name" value="NMRA-LIKE DOMAIN-CONTAINING PROTEIN"/>
    <property type="match status" value="1"/>
</dbReference>
<dbReference type="OrthoDB" id="3358371at2759"/>
<dbReference type="Gene3D" id="3.40.50.720">
    <property type="entry name" value="NAD(P)-binding Rossmann-like Domain"/>
    <property type="match status" value="1"/>
</dbReference>
<dbReference type="GO" id="GO:0005634">
    <property type="term" value="C:nucleus"/>
    <property type="evidence" value="ECO:0007669"/>
    <property type="project" value="TreeGrafter"/>
</dbReference>
<dbReference type="InterPro" id="IPR051164">
    <property type="entry name" value="NmrA-like_oxidored"/>
</dbReference>
<dbReference type="InterPro" id="IPR036291">
    <property type="entry name" value="NAD(P)-bd_dom_sf"/>
</dbReference>
<evidence type="ECO:0000313" key="5">
    <source>
        <dbReference type="EMBL" id="KAB8072138.1"/>
    </source>
</evidence>
<dbReference type="SUPFAM" id="SSF51735">
    <property type="entry name" value="NAD(P)-binding Rossmann-fold domains"/>
    <property type="match status" value="1"/>
</dbReference>
<keyword evidence="6" id="KW-1185">Reference proteome</keyword>
<gene>
    <name evidence="5" type="ORF">BDV29DRAFT_196996</name>
</gene>
<feature type="domain" description="NmrA-like" evidence="4">
    <location>
        <begin position="5"/>
        <end position="319"/>
    </location>
</feature>
<dbReference type="Pfam" id="PF05368">
    <property type="entry name" value="NmrA"/>
    <property type="match status" value="1"/>
</dbReference>
<evidence type="ECO:0000256" key="2">
    <source>
        <dbReference type="ARBA" id="ARBA00022857"/>
    </source>
</evidence>
<organism evidence="5 6">
    <name type="scientific">Aspergillus leporis</name>
    <dbReference type="NCBI Taxonomy" id="41062"/>
    <lineage>
        <taxon>Eukaryota</taxon>
        <taxon>Fungi</taxon>
        <taxon>Dikarya</taxon>
        <taxon>Ascomycota</taxon>
        <taxon>Pezizomycotina</taxon>
        <taxon>Eurotiomycetes</taxon>
        <taxon>Eurotiomycetidae</taxon>
        <taxon>Eurotiales</taxon>
        <taxon>Aspergillaceae</taxon>
        <taxon>Aspergillus</taxon>
        <taxon>Aspergillus subgen. Circumdati</taxon>
    </lineage>
</organism>
<dbReference type="InterPro" id="IPR008030">
    <property type="entry name" value="NmrA-like"/>
</dbReference>
<dbReference type="EMBL" id="ML732254">
    <property type="protein sequence ID" value="KAB8072138.1"/>
    <property type="molecule type" value="Genomic_DNA"/>
</dbReference>